<accession>A0A8J4Y478</accession>
<dbReference type="PRINTS" id="PR01176">
    <property type="entry name" value="GABABRECEPTR"/>
</dbReference>
<dbReference type="SUPFAM" id="SSF53822">
    <property type="entry name" value="Periplasmic binding protein-like I"/>
    <property type="match status" value="1"/>
</dbReference>
<reference evidence="14" key="1">
    <citation type="submission" date="2020-07" db="EMBL/GenBank/DDBJ databases">
        <title>The High-quality genome of the commercially important snow crab, Chionoecetes opilio.</title>
        <authorList>
            <person name="Jeong J.-H."/>
            <person name="Ryu S."/>
        </authorList>
    </citation>
    <scope>NUCLEOTIDE SEQUENCE</scope>
    <source>
        <strain evidence="14">MADBK_172401_WGS</strain>
        <tissue evidence="14">Digestive gland</tissue>
    </source>
</reference>
<dbReference type="PANTHER" id="PTHR10519">
    <property type="entry name" value="GABA-B RECEPTOR"/>
    <property type="match status" value="1"/>
</dbReference>
<keyword evidence="9" id="KW-0325">Glycoprotein</keyword>
<organism evidence="14 15">
    <name type="scientific">Chionoecetes opilio</name>
    <name type="common">Atlantic snow crab</name>
    <name type="synonym">Cancer opilio</name>
    <dbReference type="NCBI Taxonomy" id="41210"/>
    <lineage>
        <taxon>Eukaryota</taxon>
        <taxon>Metazoa</taxon>
        <taxon>Ecdysozoa</taxon>
        <taxon>Arthropoda</taxon>
        <taxon>Crustacea</taxon>
        <taxon>Multicrustacea</taxon>
        <taxon>Malacostraca</taxon>
        <taxon>Eumalacostraca</taxon>
        <taxon>Eucarida</taxon>
        <taxon>Decapoda</taxon>
        <taxon>Pleocyemata</taxon>
        <taxon>Brachyura</taxon>
        <taxon>Eubrachyura</taxon>
        <taxon>Majoidea</taxon>
        <taxon>Majidae</taxon>
        <taxon>Chionoecetes</taxon>
    </lineage>
</organism>
<dbReference type="AlphaFoldDB" id="A0A8J4Y478"/>
<evidence type="ECO:0000256" key="7">
    <source>
        <dbReference type="ARBA" id="ARBA00023136"/>
    </source>
</evidence>
<evidence type="ECO:0000256" key="9">
    <source>
        <dbReference type="ARBA" id="ARBA00023180"/>
    </source>
</evidence>
<evidence type="ECO:0000256" key="4">
    <source>
        <dbReference type="ARBA" id="ARBA00022729"/>
    </source>
</evidence>
<keyword evidence="3" id="KW-0812">Transmembrane</keyword>
<evidence type="ECO:0000256" key="3">
    <source>
        <dbReference type="ARBA" id="ARBA00022692"/>
    </source>
</evidence>
<feature type="compositionally biased region" description="Gly residues" evidence="12">
    <location>
        <begin position="82"/>
        <end position="93"/>
    </location>
</feature>
<dbReference type="InterPro" id="IPR001828">
    <property type="entry name" value="ANF_lig-bd_rcpt"/>
</dbReference>
<dbReference type="InterPro" id="IPR002455">
    <property type="entry name" value="GPCR3_GABA-B"/>
</dbReference>
<evidence type="ECO:0000313" key="15">
    <source>
        <dbReference type="Proteomes" id="UP000770661"/>
    </source>
</evidence>
<gene>
    <name evidence="14" type="primary">Gabbr1_1</name>
    <name evidence="14" type="ORF">GWK47_000882</name>
</gene>
<keyword evidence="5" id="KW-1133">Transmembrane helix</keyword>
<keyword evidence="15" id="KW-1185">Reference proteome</keyword>
<evidence type="ECO:0000256" key="5">
    <source>
        <dbReference type="ARBA" id="ARBA00022989"/>
    </source>
</evidence>
<comment type="subcellular location">
    <subcellularLocation>
        <location evidence="1">Cell membrane</location>
        <topology evidence="1">Multi-pass membrane protein</topology>
    </subcellularLocation>
</comment>
<keyword evidence="7" id="KW-0472">Membrane</keyword>
<keyword evidence="10" id="KW-0807">Transducer</keyword>
<dbReference type="EMBL" id="JACEEZ010018361">
    <property type="protein sequence ID" value="KAG0717006.1"/>
    <property type="molecule type" value="Genomic_DNA"/>
</dbReference>
<evidence type="ECO:0000259" key="13">
    <source>
        <dbReference type="Pfam" id="PF01094"/>
    </source>
</evidence>
<comment type="caution">
    <text evidence="14">The sequence shown here is derived from an EMBL/GenBank/DDBJ whole genome shotgun (WGS) entry which is preliminary data.</text>
</comment>
<keyword evidence="4" id="KW-0732">Signal</keyword>
<sequence length="323" mass="37233">MEDLELRCKDADIEIVTRQSFLTDPHRRRQELKAADARIVCEPGLGAAVMYDLLYNQPTKLMLGGCSTFVHHHRGGCQDVEPGGGETRGGGESGLSYGSSSPALSDRQRFPTFFRTHPSATVHNPTRIKIMQKYNWLGWPSCSRPRRSSYRQWRTWSFVARTQTSRSLTRQSFLTDPTDAVRNLKRQDARIVVGLFYVNAARRVLCEIYKNSLYGKSHVWFFIGWYEDNWFESHLEEENLNCTKSEMRIAAEGHFTTEAVMWHKENERTISGMTVKDFRRRLNQALIDRGYQNQSTPVGYQVSHGIYSSGQDSYHPLLYTSTR</sequence>
<dbReference type="CDD" id="cd06366">
    <property type="entry name" value="PBP1_GABAb_receptor"/>
    <property type="match status" value="1"/>
</dbReference>
<keyword evidence="6" id="KW-0297">G-protein coupled receptor</keyword>
<keyword evidence="8 14" id="KW-0675">Receptor</keyword>
<evidence type="ECO:0000256" key="8">
    <source>
        <dbReference type="ARBA" id="ARBA00023170"/>
    </source>
</evidence>
<dbReference type="PANTHER" id="PTHR10519:SF77">
    <property type="entry name" value="GAMMA-AMINOBUTYRIC ACID TYPE B RECEPTOR SUBUNIT 1"/>
    <property type="match status" value="1"/>
</dbReference>
<evidence type="ECO:0000256" key="10">
    <source>
        <dbReference type="ARBA" id="ARBA00023224"/>
    </source>
</evidence>
<dbReference type="Pfam" id="PF01094">
    <property type="entry name" value="ANF_receptor"/>
    <property type="match status" value="1"/>
</dbReference>
<protein>
    <recommendedName>
        <fullName evidence="11">Gamma-aminobutyric acid type B receptor subunit 2</fullName>
    </recommendedName>
</protein>
<dbReference type="GO" id="GO:0004965">
    <property type="term" value="F:G protein-coupled GABA receptor activity"/>
    <property type="evidence" value="ECO:0007669"/>
    <property type="project" value="InterPro"/>
</dbReference>
<evidence type="ECO:0000256" key="12">
    <source>
        <dbReference type="SAM" id="MobiDB-lite"/>
    </source>
</evidence>
<proteinExistence type="predicted"/>
<evidence type="ECO:0000256" key="6">
    <source>
        <dbReference type="ARBA" id="ARBA00023040"/>
    </source>
</evidence>
<dbReference type="GO" id="GO:0038039">
    <property type="term" value="C:G protein-coupled receptor heterodimeric complex"/>
    <property type="evidence" value="ECO:0007669"/>
    <property type="project" value="TreeGrafter"/>
</dbReference>
<name>A0A8J4Y478_CHIOP</name>
<evidence type="ECO:0000256" key="2">
    <source>
        <dbReference type="ARBA" id="ARBA00022475"/>
    </source>
</evidence>
<dbReference type="Gene3D" id="3.40.50.2300">
    <property type="match status" value="2"/>
</dbReference>
<evidence type="ECO:0000256" key="1">
    <source>
        <dbReference type="ARBA" id="ARBA00004651"/>
    </source>
</evidence>
<evidence type="ECO:0000313" key="14">
    <source>
        <dbReference type="EMBL" id="KAG0717006.1"/>
    </source>
</evidence>
<dbReference type="Proteomes" id="UP000770661">
    <property type="component" value="Unassembled WGS sequence"/>
</dbReference>
<keyword evidence="2" id="KW-1003">Cell membrane</keyword>
<evidence type="ECO:0000256" key="11">
    <source>
        <dbReference type="ARBA" id="ARBA00073785"/>
    </source>
</evidence>
<dbReference type="GO" id="GO:0007214">
    <property type="term" value="P:gamma-aminobutyric acid signaling pathway"/>
    <property type="evidence" value="ECO:0007669"/>
    <property type="project" value="TreeGrafter"/>
</dbReference>
<dbReference type="OrthoDB" id="17569at2759"/>
<dbReference type="InterPro" id="IPR028082">
    <property type="entry name" value="Peripla_BP_I"/>
</dbReference>
<feature type="region of interest" description="Disordered" evidence="12">
    <location>
        <begin position="80"/>
        <end position="103"/>
    </location>
</feature>
<feature type="domain" description="Receptor ligand binding region" evidence="13">
    <location>
        <begin position="95"/>
        <end position="136"/>
    </location>
</feature>
<dbReference type="FunFam" id="3.40.50.2300:FF:000063">
    <property type="entry name" value="Gamma-aminobutyric acid type B receptor subunit"/>
    <property type="match status" value="1"/>
</dbReference>